<dbReference type="EMBL" id="AOMA01000019">
    <property type="protein sequence ID" value="EMA45240.1"/>
    <property type="molecule type" value="Genomic_DNA"/>
</dbReference>
<evidence type="ECO:0000313" key="2">
    <source>
        <dbReference type="EMBL" id="EMA45240.1"/>
    </source>
</evidence>
<evidence type="ECO:0000313" key="3">
    <source>
        <dbReference type="Proteomes" id="UP000011607"/>
    </source>
</evidence>
<feature type="transmembrane region" description="Helical" evidence="1">
    <location>
        <begin position="20"/>
        <end position="47"/>
    </location>
</feature>
<evidence type="ECO:0000256" key="1">
    <source>
        <dbReference type="SAM" id="Phobius"/>
    </source>
</evidence>
<accession>M0MLB2</accession>
<gene>
    <name evidence="2" type="ORF">C446_02502</name>
</gene>
<reference evidence="2 3" key="1">
    <citation type="journal article" date="2014" name="PLoS Genet.">
        <title>Phylogenetically driven sequencing of extremely halophilic archaea reveals strategies for static and dynamic osmo-response.</title>
        <authorList>
            <person name="Becker E.A."/>
            <person name="Seitzer P.M."/>
            <person name="Tritt A."/>
            <person name="Larsen D."/>
            <person name="Krusor M."/>
            <person name="Yao A.I."/>
            <person name="Wu D."/>
            <person name="Madern D."/>
            <person name="Eisen J.A."/>
            <person name="Darling A.E."/>
            <person name="Facciotti M.T."/>
        </authorList>
    </citation>
    <scope>NUCLEOTIDE SEQUENCE [LARGE SCALE GENOMIC DNA]</scope>
    <source>
        <strain evidence="2 3">JCM 10879</strain>
    </source>
</reference>
<keyword evidence="1" id="KW-0812">Transmembrane</keyword>
<dbReference type="Proteomes" id="UP000011607">
    <property type="component" value="Unassembled WGS sequence"/>
</dbReference>
<organism evidence="2 3">
    <name type="scientific">Halobiforma nitratireducens JCM 10879</name>
    <dbReference type="NCBI Taxonomy" id="1227454"/>
    <lineage>
        <taxon>Archaea</taxon>
        <taxon>Methanobacteriati</taxon>
        <taxon>Methanobacteriota</taxon>
        <taxon>Stenosarchaea group</taxon>
        <taxon>Halobacteria</taxon>
        <taxon>Halobacteriales</taxon>
        <taxon>Natrialbaceae</taxon>
        <taxon>Halobiforma</taxon>
    </lineage>
</organism>
<comment type="caution">
    <text evidence="2">The sequence shown here is derived from an EMBL/GenBank/DDBJ whole genome shotgun (WGS) entry which is preliminary data.</text>
</comment>
<feature type="transmembrane region" description="Helical" evidence="1">
    <location>
        <begin position="59"/>
        <end position="90"/>
    </location>
</feature>
<dbReference type="STRING" id="1227454.C446_02502"/>
<keyword evidence="1" id="KW-0472">Membrane</keyword>
<proteinExistence type="predicted"/>
<keyword evidence="1" id="KW-1133">Transmembrane helix</keyword>
<dbReference type="AlphaFoldDB" id="M0MLB2"/>
<sequence length="140" mass="15173">MAVSNEGDRLWGAIKWLLPLIGIAVLLAVMPPLGAAAAVAYVLVYVLKYVGVGDARGQALFRLLAVVYAVTLWPFVLAIGLLAGGLYMVLDVLSRLIWGSGVDASQLRGVAGWLTRIMRWPIDQLRYILLGEPDRFPATP</sequence>
<keyword evidence="3" id="KW-1185">Reference proteome</keyword>
<name>M0MLB2_9EURY</name>
<dbReference type="RefSeq" id="WP_006671471.1">
    <property type="nucleotide sequence ID" value="NZ_AOMA01000019.1"/>
</dbReference>
<protein>
    <submittedName>
        <fullName evidence="2">Uncharacterized protein</fullName>
    </submittedName>
</protein>